<comment type="similarity">
    <text evidence="6">Belongs to the NRAMP family.</text>
</comment>
<comment type="subcellular location">
    <subcellularLocation>
        <location evidence="6">Cell inner membrane</location>
        <topology evidence="6">Multi-pass membrane protein</topology>
    </subcellularLocation>
    <subcellularLocation>
        <location evidence="1">Membrane</location>
        <topology evidence="1">Multi-pass membrane protein</topology>
    </subcellularLocation>
</comment>
<comment type="function">
    <text evidence="6">H(+)-stimulated, divalent metal cation uptake system.</text>
</comment>
<protein>
    <recommendedName>
        <fullName evidence="6">Divalent metal cation transporter MntH</fullName>
    </recommendedName>
</protein>
<evidence type="ECO:0000256" key="2">
    <source>
        <dbReference type="ARBA" id="ARBA00022448"/>
    </source>
</evidence>
<dbReference type="Pfam" id="PF01566">
    <property type="entry name" value="Nramp"/>
    <property type="match status" value="1"/>
</dbReference>
<name>U5QCA6_GLOK1</name>
<dbReference type="GO" id="GO:0005886">
    <property type="term" value="C:plasma membrane"/>
    <property type="evidence" value="ECO:0007669"/>
    <property type="project" value="UniProtKB-SubCell"/>
</dbReference>
<dbReference type="NCBIfam" id="TIGR01197">
    <property type="entry name" value="nramp"/>
    <property type="match status" value="1"/>
</dbReference>
<evidence type="ECO:0000256" key="5">
    <source>
        <dbReference type="ARBA" id="ARBA00023136"/>
    </source>
</evidence>
<reference evidence="7 8" key="1">
    <citation type="journal article" date="2013" name="PLoS ONE">
        <title>Cultivation and Complete Genome Sequencing of Gloeobacter kilaueensis sp. nov., from a Lava Cave in Kilauea Caldera, Hawai'i.</title>
        <authorList>
            <person name="Saw J.H."/>
            <person name="Schatz M."/>
            <person name="Brown M.V."/>
            <person name="Kunkel D.D."/>
            <person name="Foster J.S."/>
            <person name="Shick H."/>
            <person name="Christensen S."/>
            <person name="Hou S."/>
            <person name="Wan X."/>
            <person name="Donachie S.P."/>
        </authorList>
    </citation>
    <scope>NUCLEOTIDE SEQUENCE [LARGE SCALE GENOMIC DNA]</scope>
    <source>
        <strain evidence="8">JS</strain>
    </source>
</reference>
<keyword evidence="8" id="KW-1185">Reference proteome</keyword>
<dbReference type="RefSeq" id="WP_023171560.1">
    <property type="nucleotide sequence ID" value="NC_022600.1"/>
</dbReference>
<gene>
    <name evidence="6 7" type="primary">mntH</name>
    <name evidence="7" type="ORF">GKIL_0300</name>
</gene>
<evidence type="ECO:0000313" key="8">
    <source>
        <dbReference type="Proteomes" id="UP000017396"/>
    </source>
</evidence>
<dbReference type="InterPro" id="IPR001046">
    <property type="entry name" value="NRAMP_fam"/>
</dbReference>
<evidence type="ECO:0000256" key="1">
    <source>
        <dbReference type="ARBA" id="ARBA00004141"/>
    </source>
</evidence>
<dbReference type="EMBL" id="CP003587">
    <property type="protein sequence ID" value="AGY56547.1"/>
    <property type="molecule type" value="Genomic_DNA"/>
</dbReference>
<dbReference type="Proteomes" id="UP000017396">
    <property type="component" value="Chromosome"/>
</dbReference>
<dbReference type="GO" id="GO:0005384">
    <property type="term" value="F:manganese ion transmembrane transporter activity"/>
    <property type="evidence" value="ECO:0007669"/>
    <property type="project" value="TreeGrafter"/>
</dbReference>
<keyword evidence="3 6" id="KW-0812">Transmembrane</keyword>
<accession>U5QCA6</accession>
<feature type="transmembrane region" description="Helical" evidence="6">
    <location>
        <begin position="350"/>
        <end position="368"/>
    </location>
</feature>
<feature type="transmembrane region" description="Helical" evidence="6">
    <location>
        <begin position="295"/>
        <end position="317"/>
    </location>
</feature>
<feature type="transmembrane region" description="Helical" evidence="6">
    <location>
        <begin position="260"/>
        <end position="283"/>
    </location>
</feature>
<feature type="transmembrane region" description="Helical" evidence="6">
    <location>
        <begin position="65"/>
        <end position="92"/>
    </location>
</feature>
<keyword evidence="2 6" id="KW-0813">Transport</keyword>
<evidence type="ECO:0000256" key="3">
    <source>
        <dbReference type="ARBA" id="ARBA00022692"/>
    </source>
</evidence>
<organism evidence="7 8">
    <name type="scientific">Gloeobacter kilaueensis (strain ATCC BAA-2537 / CCAP 1431/1 / ULC 316 / JS1)</name>
    <dbReference type="NCBI Taxonomy" id="1183438"/>
    <lineage>
        <taxon>Bacteria</taxon>
        <taxon>Bacillati</taxon>
        <taxon>Cyanobacteriota</taxon>
        <taxon>Cyanophyceae</taxon>
        <taxon>Gloeobacterales</taxon>
        <taxon>Gloeobacteraceae</taxon>
        <taxon>Gloeobacter</taxon>
    </lineage>
</organism>
<dbReference type="OrthoDB" id="9787548at2"/>
<keyword evidence="6" id="KW-0997">Cell inner membrane</keyword>
<dbReference type="AlphaFoldDB" id="U5QCA6"/>
<feature type="transmembrane region" description="Helical" evidence="6">
    <location>
        <begin position="380"/>
        <end position="403"/>
    </location>
</feature>
<dbReference type="GO" id="GO:0046872">
    <property type="term" value="F:metal ion binding"/>
    <property type="evidence" value="ECO:0007669"/>
    <property type="project" value="UniProtKB-UniRule"/>
</dbReference>
<feature type="transmembrane region" description="Helical" evidence="6">
    <location>
        <begin position="141"/>
        <end position="162"/>
    </location>
</feature>
<dbReference type="PANTHER" id="PTHR11706:SF33">
    <property type="entry name" value="NATURAL RESISTANCE-ASSOCIATED MACROPHAGE PROTEIN 2"/>
    <property type="match status" value="1"/>
</dbReference>
<dbReference type="NCBIfam" id="NF001923">
    <property type="entry name" value="PRK00701.1"/>
    <property type="match status" value="1"/>
</dbReference>
<evidence type="ECO:0000256" key="4">
    <source>
        <dbReference type="ARBA" id="ARBA00022989"/>
    </source>
</evidence>
<feature type="transmembrane region" description="Helical" evidence="6">
    <location>
        <begin position="112"/>
        <end position="135"/>
    </location>
</feature>
<dbReference type="NCBIfam" id="NF037982">
    <property type="entry name" value="Nramp_1"/>
    <property type="match status" value="1"/>
</dbReference>
<sequence>MGRWQLPKIPTAPFCPSEIEGTVSVPEGANTWQRFLAFLGPGYLVAVGYMDPGNWATDIAAGSQFGYGLLSVILISNFIAVLLQTLSVRLGLATGLDLAQMCRAQFPARLNFVLWVFAEIAIVATDLAELLGSALALKLLFGLPLAWGVCLTALDIVVVLALQSRGFRWLEAMIIGLIATIGLCFIAEIVLAKPDWGAVAAGYLPQLSIVENPGKLYLAIGILGATVMPHNLYLHSAIVQTRAWDKDKREAVRFATVDSTIALFAALLVNSAILIVAAASFHFRGYQQVAEIQDAYRLLAPLLGTGAASFLFGLALLASGQSSTFTGTLAGQIVMEGFLDLRIPCWLRRLLTRALAIIPGLCGILIFGEGSIGKMLVLSQVILSLQLPFAVFPLLLFTANPALMGRFTSPAWIQAFAWMAGFAIAGLNAWLLIQILFVSNPAV</sequence>
<keyword evidence="5 6" id="KW-0472">Membrane</keyword>
<dbReference type="GO" id="GO:0015293">
    <property type="term" value="F:symporter activity"/>
    <property type="evidence" value="ECO:0007669"/>
    <property type="project" value="UniProtKB-UniRule"/>
</dbReference>
<dbReference type="STRING" id="1183438.GKIL_0300"/>
<dbReference type="HOGENOM" id="CLU_020088_2_0_3"/>
<feature type="transmembrane region" description="Helical" evidence="6">
    <location>
        <begin position="169"/>
        <end position="191"/>
    </location>
</feature>
<evidence type="ECO:0000256" key="6">
    <source>
        <dbReference type="HAMAP-Rule" id="MF_00221"/>
    </source>
</evidence>
<dbReference type="HAMAP" id="MF_00221">
    <property type="entry name" value="NRAMP"/>
    <property type="match status" value="1"/>
</dbReference>
<dbReference type="GO" id="GO:0034755">
    <property type="term" value="P:iron ion transmembrane transport"/>
    <property type="evidence" value="ECO:0007669"/>
    <property type="project" value="TreeGrafter"/>
</dbReference>
<keyword evidence="6" id="KW-0406">Ion transport</keyword>
<dbReference type="GO" id="GO:0015086">
    <property type="term" value="F:cadmium ion transmembrane transporter activity"/>
    <property type="evidence" value="ECO:0007669"/>
    <property type="project" value="TreeGrafter"/>
</dbReference>
<dbReference type="KEGG" id="glj:GKIL_0300"/>
<proteinExistence type="inferred from homology"/>
<dbReference type="PATRIC" id="fig|1183438.3.peg.302"/>
<feature type="transmembrane region" description="Helical" evidence="6">
    <location>
        <begin position="415"/>
        <end position="437"/>
    </location>
</feature>
<keyword evidence="4 6" id="KW-1133">Transmembrane helix</keyword>
<keyword evidence="6" id="KW-1003">Cell membrane</keyword>
<dbReference type="PANTHER" id="PTHR11706">
    <property type="entry name" value="SOLUTE CARRIER PROTEIN FAMILY 11 MEMBER"/>
    <property type="match status" value="1"/>
</dbReference>
<evidence type="ECO:0000313" key="7">
    <source>
        <dbReference type="EMBL" id="AGY56547.1"/>
    </source>
</evidence>
<dbReference type="PRINTS" id="PR00447">
    <property type="entry name" value="NATRESASSCMP"/>
</dbReference>
<dbReference type="eggNOG" id="COG1914">
    <property type="taxonomic scope" value="Bacteria"/>
</dbReference>
<feature type="transmembrane region" description="Helical" evidence="6">
    <location>
        <begin position="216"/>
        <end position="239"/>
    </location>
</feature>
<keyword evidence="6" id="KW-0769">Symport</keyword>